<dbReference type="PROSITE" id="PS50113">
    <property type="entry name" value="PAC"/>
    <property type="match status" value="1"/>
</dbReference>
<accession>A0A3B1BB86</accession>
<dbReference type="InterPro" id="IPR003018">
    <property type="entry name" value="GAF"/>
</dbReference>
<dbReference type="SUPFAM" id="SSF55874">
    <property type="entry name" value="ATPase domain of HSP90 chaperone/DNA topoisomerase II/histidine kinase"/>
    <property type="match status" value="1"/>
</dbReference>
<evidence type="ECO:0000259" key="5">
    <source>
        <dbReference type="PROSITE" id="PS50110"/>
    </source>
</evidence>
<dbReference type="InterPro" id="IPR036890">
    <property type="entry name" value="HATPase_C_sf"/>
</dbReference>
<dbReference type="SUPFAM" id="SSF55781">
    <property type="entry name" value="GAF domain-like"/>
    <property type="match status" value="1"/>
</dbReference>
<dbReference type="SMART" id="SM00387">
    <property type="entry name" value="HATPase_c"/>
    <property type="match status" value="1"/>
</dbReference>
<dbReference type="PRINTS" id="PR00344">
    <property type="entry name" value="BCTRLSENSOR"/>
</dbReference>
<dbReference type="EMBL" id="UOFY01000033">
    <property type="protein sequence ID" value="VAX09263.1"/>
    <property type="molecule type" value="Genomic_DNA"/>
</dbReference>
<dbReference type="Gene3D" id="3.40.50.2300">
    <property type="match status" value="1"/>
</dbReference>
<keyword evidence="3" id="KW-0418">Kinase</keyword>
<dbReference type="SMART" id="SM00065">
    <property type="entry name" value="GAF"/>
    <property type="match status" value="1"/>
</dbReference>
<sequence length="974" mass="110657">MFVLSFLTLMLSFFYIQTQFSDASRHYKIISKLQNLKYYDSMINEEVTGVRYGLRLHDIPLSTILINLTKQYDELYELLGTNIKTHPELQVKLLYLGNQITQKNSAVESILQNMLLFKNRQKNYIDNSLSLIKEIGLTSIDNKSLILLVQLMNYTISYNLDADPEIKQHAKNHINLLKYGYSHPQKEEFDKINNFIIESDKLLSAYDDFDRHFDEFYAIPVAGIVDEVTNIYLLDSAEDEGVANYYEFALYLFSVAILLYLFYSLFKLRHQRTVLIKANRENKKIQERMNLQVSALEAAGNGIVITDCYGNIIWTNPSFSRLTGYSREEVVGKTPRLLKSDEHDEEFYNELWTTICNGNIWHGEITNRRKNGTLYFEEETITPVHNVAGDITHFIAIKQDVSERKRHENTLYRNNRALRVLINTNQVLICATNPKALAVDVCHILTDVGSYHFAWVGLAEHDDKKSIRPLAQAGFEHAYLDSLNISWADNEFGQGPTGIAVRTGKYSVIKNIPNDEKYAPWREAAIRQGYASSIALPLKNEMETWGALNIYATELDAFDDEEIELLQELADDLCFGIEHLKTRAEHSKLQSQLQQAHKMEALGQLTGGIAHDFNNILASIMGYSRLALDRYVDDKESKLGQYLQEVYQAGERARDLISQMLAFTRGGQAEPVALDMTPLLKDVMKMLESTLPSSIEIRTLIDNKLPKILIDPVQLHQVIMNLCINARDVMDNHGCLTVSLRVINITDRKCNSCHIHFNGNFVQLSVKDTGTGIKSEILEHIFEPFYTTKDVGKGTGIGLSMVHGITHKYDGHILIDSYAGMGTEFNILFPVIPGEYVVESYVLHNVEQEEQSIYAHILVVDDDNSVAAFIAELFDSHGYKVTVAHNGSEALQRFMMTPDEFDLVVTDQTMPIMDGDLLARELLAVRADVPIILCTGYSQNINEEKALEMGIKIYLEKPVESGVLLKSVVDILSK</sequence>
<feature type="domain" description="Histidine kinase" evidence="4">
    <location>
        <begin position="608"/>
        <end position="833"/>
    </location>
</feature>
<dbReference type="PROSITE" id="PS50110">
    <property type="entry name" value="RESPONSE_REGULATORY"/>
    <property type="match status" value="1"/>
</dbReference>
<dbReference type="Gene3D" id="3.30.450.40">
    <property type="match status" value="1"/>
</dbReference>
<dbReference type="SMART" id="SM00388">
    <property type="entry name" value="HisKA"/>
    <property type="match status" value="1"/>
</dbReference>
<dbReference type="InterPro" id="IPR004358">
    <property type="entry name" value="Sig_transdc_His_kin-like_C"/>
</dbReference>
<proteinExistence type="predicted"/>
<evidence type="ECO:0000313" key="8">
    <source>
        <dbReference type="EMBL" id="VAX09263.1"/>
    </source>
</evidence>
<dbReference type="AlphaFoldDB" id="A0A3B1BB86"/>
<dbReference type="CDD" id="cd00156">
    <property type="entry name" value="REC"/>
    <property type="match status" value="1"/>
</dbReference>
<dbReference type="InterPro" id="IPR029016">
    <property type="entry name" value="GAF-like_dom_sf"/>
</dbReference>
<dbReference type="InterPro" id="IPR000700">
    <property type="entry name" value="PAS-assoc_C"/>
</dbReference>
<dbReference type="SUPFAM" id="SSF52172">
    <property type="entry name" value="CheY-like"/>
    <property type="match status" value="1"/>
</dbReference>
<dbReference type="InterPro" id="IPR000014">
    <property type="entry name" value="PAS"/>
</dbReference>
<feature type="domain" description="Response regulatory" evidence="5">
    <location>
        <begin position="856"/>
        <end position="972"/>
    </location>
</feature>
<dbReference type="SMART" id="SM00448">
    <property type="entry name" value="REC"/>
    <property type="match status" value="1"/>
</dbReference>
<feature type="domain" description="PAC" evidence="7">
    <location>
        <begin position="361"/>
        <end position="413"/>
    </location>
</feature>
<keyword evidence="2" id="KW-0808">Transferase</keyword>
<dbReference type="CDD" id="cd00082">
    <property type="entry name" value="HisKA"/>
    <property type="match status" value="1"/>
</dbReference>
<evidence type="ECO:0000259" key="4">
    <source>
        <dbReference type="PROSITE" id="PS50109"/>
    </source>
</evidence>
<dbReference type="PROSITE" id="PS50112">
    <property type="entry name" value="PAS"/>
    <property type="match status" value="1"/>
</dbReference>
<dbReference type="InterPro" id="IPR035965">
    <property type="entry name" value="PAS-like_dom_sf"/>
</dbReference>
<dbReference type="InterPro" id="IPR011006">
    <property type="entry name" value="CheY-like_superfamily"/>
</dbReference>
<protein>
    <submittedName>
        <fullName evidence="8">Diguanylate cyclase/phosphodiesterase (GGDEF &amp; EAL domains) with PAS/PAC sensor(S)</fullName>
    </submittedName>
</protein>
<evidence type="ECO:0000256" key="3">
    <source>
        <dbReference type="ARBA" id="ARBA00022777"/>
    </source>
</evidence>
<dbReference type="Pfam" id="PF02518">
    <property type="entry name" value="HATPase_c"/>
    <property type="match status" value="1"/>
</dbReference>
<dbReference type="Gene3D" id="3.30.565.10">
    <property type="entry name" value="Histidine kinase-like ATPase, C-terminal domain"/>
    <property type="match status" value="1"/>
</dbReference>
<feature type="domain" description="PAS" evidence="6">
    <location>
        <begin position="288"/>
        <end position="334"/>
    </location>
</feature>
<organism evidence="8">
    <name type="scientific">hydrothermal vent metagenome</name>
    <dbReference type="NCBI Taxonomy" id="652676"/>
    <lineage>
        <taxon>unclassified sequences</taxon>
        <taxon>metagenomes</taxon>
        <taxon>ecological metagenomes</taxon>
    </lineage>
</organism>
<dbReference type="Pfam" id="PF00072">
    <property type="entry name" value="Response_reg"/>
    <property type="match status" value="1"/>
</dbReference>
<evidence type="ECO:0000259" key="7">
    <source>
        <dbReference type="PROSITE" id="PS50113"/>
    </source>
</evidence>
<name>A0A3B1BB86_9ZZZZ</name>
<dbReference type="SUPFAM" id="SSF55785">
    <property type="entry name" value="PYP-like sensor domain (PAS domain)"/>
    <property type="match status" value="1"/>
</dbReference>
<dbReference type="Gene3D" id="3.30.450.20">
    <property type="entry name" value="PAS domain"/>
    <property type="match status" value="1"/>
</dbReference>
<evidence type="ECO:0000256" key="1">
    <source>
        <dbReference type="ARBA" id="ARBA00022553"/>
    </source>
</evidence>
<evidence type="ECO:0000259" key="6">
    <source>
        <dbReference type="PROSITE" id="PS50112"/>
    </source>
</evidence>
<dbReference type="InterPro" id="IPR001789">
    <property type="entry name" value="Sig_transdc_resp-reg_receiver"/>
</dbReference>
<gene>
    <name evidence="8" type="ORF">MNBD_GAMMA25-2050</name>
</gene>
<dbReference type="InterPro" id="IPR005467">
    <property type="entry name" value="His_kinase_dom"/>
</dbReference>
<dbReference type="InterPro" id="IPR001610">
    <property type="entry name" value="PAC"/>
</dbReference>
<dbReference type="Pfam" id="PF19443">
    <property type="entry name" value="DAHL"/>
    <property type="match status" value="1"/>
</dbReference>
<dbReference type="SMART" id="SM00091">
    <property type="entry name" value="PAS"/>
    <property type="match status" value="1"/>
</dbReference>
<dbReference type="SUPFAM" id="SSF47384">
    <property type="entry name" value="Homodimeric domain of signal transducing histidine kinase"/>
    <property type="match status" value="1"/>
</dbReference>
<dbReference type="GO" id="GO:0000155">
    <property type="term" value="F:phosphorelay sensor kinase activity"/>
    <property type="evidence" value="ECO:0007669"/>
    <property type="project" value="InterPro"/>
</dbReference>
<dbReference type="Pfam" id="PF13185">
    <property type="entry name" value="GAF_2"/>
    <property type="match status" value="1"/>
</dbReference>
<dbReference type="SMART" id="SM00086">
    <property type="entry name" value="PAC"/>
    <property type="match status" value="1"/>
</dbReference>
<dbReference type="CDD" id="cd00130">
    <property type="entry name" value="PAS"/>
    <property type="match status" value="1"/>
</dbReference>
<dbReference type="InterPro" id="IPR003594">
    <property type="entry name" value="HATPase_dom"/>
</dbReference>
<dbReference type="InterPro" id="IPR003661">
    <property type="entry name" value="HisK_dim/P_dom"/>
</dbReference>
<evidence type="ECO:0000256" key="2">
    <source>
        <dbReference type="ARBA" id="ARBA00022679"/>
    </source>
</evidence>
<dbReference type="Gene3D" id="1.10.287.130">
    <property type="match status" value="1"/>
</dbReference>
<dbReference type="Pfam" id="PF00512">
    <property type="entry name" value="HisKA"/>
    <property type="match status" value="1"/>
</dbReference>
<reference evidence="8" key="1">
    <citation type="submission" date="2018-06" db="EMBL/GenBank/DDBJ databases">
        <authorList>
            <person name="Zhirakovskaya E."/>
        </authorList>
    </citation>
    <scope>NUCLEOTIDE SEQUENCE</scope>
</reference>
<dbReference type="PANTHER" id="PTHR43065">
    <property type="entry name" value="SENSOR HISTIDINE KINASE"/>
    <property type="match status" value="1"/>
</dbReference>
<dbReference type="InterPro" id="IPR045812">
    <property type="entry name" value="DAHL"/>
</dbReference>
<keyword evidence="1" id="KW-0597">Phosphoprotein</keyword>
<dbReference type="Pfam" id="PF13426">
    <property type="entry name" value="PAS_9"/>
    <property type="match status" value="1"/>
</dbReference>
<dbReference type="NCBIfam" id="TIGR00229">
    <property type="entry name" value="sensory_box"/>
    <property type="match status" value="1"/>
</dbReference>
<dbReference type="PROSITE" id="PS50109">
    <property type="entry name" value="HIS_KIN"/>
    <property type="match status" value="1"/>
</dbReference>
<dbReference type="InterPro" id="IPR036097">
    <property type="entry name" value="HisK_dim/P_sf"/>
</dbReference>
<dbReference type="PANTHER" id="PTHR43065:SF42">
    <property type="entry name" value="TWO-COMPONENT SENSOR PPRA"/>
    <property type="match status" value="1"/>
</dbReference>